<feature type="transmembrane region" description="Helical" evidence="1">
    <location>
        <begin position="6"/>
        <end position="26"/>
    </location>
</feature>
<dbReference type="EMBL" id="LAZR01033920">
    <property type="protein sequence ID" value="KKL46748.1"/>
    <property type="molecule type" value="Genomic_DNA"/>
</dbReference>
<sequence length="83" mass="9120">MIPDILLLLAIVSGFLAGLLIGLAVWHRTRSAFQLEREEFFTLPKSGLVLYRGSRAPGGWFGVTDVLAPAGYIYIERGEEGIL</sequence>
<gene>
    <name evidence="2" type="ORF">LCGC14_2342460</name>
</gene>
<name>A0A0F9CBK8_9ZZZZ</name>
<evidence type="ECO:0000256" key="1">
    <source>
        <dbReference type="SAM" id="Phobius"/>
    </source>
</evidence>
<evidence type="ECO:0000313" key="2">
    <source>
        <dbReference type="EMBL" id="KKL46748.1"/>
    </source>
</evidence>
<proteinExistence type="predicted"/>
<keyword evidence="1" id="KW-0812">Transmembrane</keyword>
<keyword evidence="1" id="KW-1133">Transmembrane helix</keyword>
<dbReference type="AlphaFoldDB" id="A0A0F9CBK8"/>
<accession>A0A0F9CBK8</accession>
<keyword evidence="1" id="KW-0472">Membrane</keyword>
<protein>
    <submittedName>
        <fullName evidence="2">Uncharacterized protein</fullName>
    </submittedName>
</protein>
<reference evidence="2" key="1">
    <citation type="journal article" date="2015" name="Nature">
        <title>Complex archaea that bridge the gap between prokaryotes and eukaryotes.</title>
        <authorList>
            <person name="Spang A."/>
            <person name="Saw J.H."/>
            <person name="Jorgensen S.L."/>
            <person name="Zaremba-Niedzwiedzka K."/>
            <person name="Martijn J."/>
            <person name="Lind A.E."/>
            <person name="van Eijk R."/>
            <person name="Schleper C."/>
            <person name="Guy L."/>
            <person name="Ettema T.J."/>
        </authorList>
    </citation>
    <scope>NUCLEOTIDE SEQUENCE</scope>
</reference>
<comment type="caution">
    <text evidence="2">The sequence shown here is derived from an EMBL/GenBank/DDBJ whole genome shotgun (WGS) entry which is preliminary data.</text>
</comment>
<organism evidence="2">
    <name type="scientific">marine sediment metagenome</name>
    <dbReference type="NCBI Taxonomy" id="412755"/>
    <lineage>
        <taxon>unclassified sequences</taxon>
        <taxon>metagenomes</taxon>
        <taxon>ecological metagenomes</taxon>
    </lineage>
</organism>